<sequence>MQGTSTANRMASIPRNKKVKVLVVPGNPGHAGFYQTFQTALQEKLGHHASVTCISHRGHGAVLEGWNATPKENDEVGWAVDGEEEDETKRIERLDRPDKGQSVRVPGWLDVDDKDAFAERPEDNRHPHSLASQCSFWKEVAQSHVAPDNTLVLVGHSIGAYIAVDAASRVQGDVRVVGVMPFLRRDAESQHQRRMQQITTPVARFVLGMIASGLSKLPKAWRVGIIRRATSPQLSIESSHVVADWIHGGPIMAALRTAAHEFHDLAPQRVSAWRGWQWLSCQADKPSAAFFYGADGDVWANPRDAIHLSSRFPHMHIKMFSAAGLRHDFCVDLGQSHAVAEDVAGWIRDACLQ</sequence>
<comment type="subcellular location">
    <subcellularLocation>
        <location evidence="1">Lipid droplet</location>
    </subcellularLocation>
</comment>
<dbReference type="InterPro" id="IPR019363">
    <property type="entry name" value="LDAH"/>
</dbReference>
<evidence type="ECO:0000256" key="2">
    <source>
        <dbReference type="ARBA" id="ARBA00008300"/>
    </source>
</evidence>
<dbReference type="Pfam" id="PF10230">
    <property type="entry name" value="LIDHydrolase"/>
    <property type="match status" value="2"/>
</dbReference>
<keyword evidence="4" id="KW-0378">Hydrolase</keyword>
<accession>A0A7S3XF15</accession>
<reference evidence="6" key="1">
    <citation type="submission" date="2021-01" db="EMBL/GenBank/DDBJ databases">
        <authorList>
            <person name="Corre E."/>
            <person name="Pelletier E."/>
            <person name="Niang G."/>
            <person name="Scheremetjew M."/>
            <person name="Finn R."/>
            <person name="Kale V."/>
            <person name="Holt S."/>
            <person name="Cochrane G."/>
            <person name="Meng A."/>
            <person name="Brown T."/>
            <person name="Cohen L."/>
        </authorList>
    </citation>
    <scope>NUCLEOTIDE SEQUENCE</scope>
    <source>
        <strain evidence="6">CCMP1897</strain>
    </source>
</reference>
<keyword evidence="3" id="KW-0551">Lipid droplet</keyword>
<dbReference type="InterPro" id="IPR029058">
    <property type="entry name" value="AB_hydrolase_fold"/>
</dbReference>
<feature type="compositionally biased region" description="Basic and acidic residues" evidence="5">
    <location>
        <begin position="87"/>
        <end position="101"/>
    </location>
</feature>
<name>A0A7S3XF15_9CHLO</name>
<protein>
    <recommendedName>
        <fullName evidence="7">AB hydrolase-1 domain-containing protein</fullName>
    </recommendedName>
</protein>
<dbReference type="GO" id="GO:0005811">
    <property type="term" value="C:lipid droplet"/>
    <property type="evidence" value="ECO:0007669"/>
    <property type="project" value="UniProtKB-SubCell"/>
</dbReference>
<dbReference type="PANTHER" id="PTHR13390:SF0">
    <property type="entry name" value="LIPID DROPLET-ASSOCIATED HYDROLASE"/>
    <property type="match status" value="1"/>
</dbReference>
<dbReference type="GO" id="GO:0016298">
    <property type="term" value="F:lipase activity"/>
    <property type="evidence" value="ECO:0007669"/>
    <property type="project" value="InterPro"/>
</dbReference>
<dbReference type="AlphaFoldDB" id="A0A7S3XF15"/>
<dbReference type="GO" id="GO:0019915">
    <property type="term" value="P:lipid storage"/>
    <property type="evidence" value="ECO:0007669"/>
    <property type="project" value="InterPro"/>
</dbReference>
<evidence type="ECO:0000256" key="4">
    <source>
        <dbReference type="ARBA" id="ARBA00022801"/>
    </source>
</evidence>
<comment type="similarity">
    <text evidence="2">Belongs to the AB hydrolase superfamily. LDAH family.</text>
</comment>
<gene>
    <name evidence="6" type="ORF">PSAL00342_LOCUS6366</name>
</gene>
<dbReference type="PANTHER" id="PTHR13390">
    <property type="entry name" value="LIPASE"/>
    <property type="match status" value="1"/>
</dbReference>
<feature type="region of interest" description="Disordered" evidence="5">
    <location>
        <begin position="82"/>
        <end position="105"/>
    </location>
</feature>
<evidence type="ECO:0000313" key="6">
    <source>
        <dbReference type="EMBL" id="CAE0612467.1"/>
    </source>
</evidence>
<proteinExistence type="inferred from homology"/>
<evidence type="ECO:0000256" key="3">
    <source>
        <dbReference type="ARBA" id="ARBA00022677"/>
    </source>
</evidence>
<organism evidence="6">
    <name type="scientific">Picocystis salinarum</name>
    <dbReference type="NCBI Taxonomy" id="88271"/>
    <lineage>
        <taxon>Eukaryota</taxon>
        <taxon>Viridiplantae</taxon>
        <taxon>Chlorophyta</taxon>
        <taxon>Picocystophyceae</taxon>
        <taxon>Picocystales</taxon>
        <taxon>Picocystaceae</taxon>
        <taxon>Picocystis</taxon>
    </lineage>
</organism>
<dbReference type="SUPFAM" id="SSF53474">
    <property type="entry name" value="alpha/beta-Hydrolases"/>
    <property type="match status" value="1"/>
</dbReference>
<dbReference type="EMBL" id="HBIS01007021">
    <property type="protein sequence ID" value="CAE0612467.1"/>
    <property type="molecule type" value="Transcribed_RNA"/>
</dbReference>
<evidence type="ECO:0000256" key="5">
    <source>
        <dbReference type="SAM" id="MobiDB-lite"/>
    </source>
</evidence>
<dbReference type="Gene3D" id="3.40.50.1820">
    <property type="entry name" value="alpha/beta hydrolase"/>
    <property type="match status" value="1"/>
</dbReference>
<evidence type="ECO:0000256" key="1">
    <source>
        <dbReference type="ARBA" id="ARBA00004502"/>
    </source>
</evidence>
<evidence type="ECO:0008006" key="7">
    <source>
        <dbReference type="Google" id="ProtNLM"/>
    </source>
</evidence>